<evidence type="ECO:0000259" key="2">
    <source>
        <dbReference type="PROSITE" id="PS50968"/>
    </source>
</evidence>
<protein>
    <submittedName>
        <fullName evidence="3">Glycine cleavage system protein H</fullName>
    </submittedName>
</protein>
<dbReference type="Proteomes" id="UP000237819">
    <property type="component" value="Unassembled WGS sequence"/>
</dbReference>
<dbReference type="CDD" id="cd06848">
    <property type="entry name" value="GCS_H"/>
    <property type="match status" value="1"/>
</dbReference>
<comment type="caution">
    <text evidence="3">The sequence shown here is derived from an EMBL/GenBank/DDBJ whole genome shotgun (WGS) entry which is preliminary data.</text>
</comment>
<evidence type="ECO:0000313" key="4">
    <source>
        <dbReference type="Proteomes" id="UP000237819"/>
    </source>
</evidence>
<dbReference type="PROSITE" id="PS50968">
    <property type="entry name" value="BIOTINYL_LIPOYL"/>
    <property type="match status" value="1"/>
</dbReference>
<dbReference type="AlphaFoldDB" id="A0A2S8GEQ5"/>
<dbReference type="EMBL" id="PUHZ01000024">
    <property type="protein sequence ID" value="PQO42919.1"/>
    <property type="molecule type" value="Genomic_DNA"/>
</dbReference>
<evidence type="ECO:0000256" key="1">
    <source>
        <dbReference type="ARBA" id="ARBA00022823"/>
    </source>
</evidence>
<dbReference type="GO" id="GO:0005960">
    <property type="term" value="C:glycine cleavage complex"/>
    <property type="evidence" value="ECO:0007669"/>
    <property type="project" value="InterPro"/>
</dbReference>
<proteinExistence type="predicted"/>
<dbReference type="PANTHER" id="PTHR11715">
    <property type="entry name" value="GLYCINE CLEAVAGE SYSTEM H PROTEIN"/>
    <property type="match status" value="1"/>
</dbReference>
<reference evidence="3 4" key="1">
    <citation type="submission" date="2018-02" db="EMBL/GenBank/DDBJ databases">
        <title>Comparative genomes isolates from brazilian mangrove.</title>
        <authorList>
            <person name="Araujo J.E."/>
            <person name="Taketani R.G."/>
            <person name="Silva M.C.P."/>
            <person name="Loureco M.V."/>
            <person name="Andreote F.D."/>
        </authorList>
    </citation>
    <scope>NUCLEOTIDE SEQUENCE [LARGE SCALE GENOMIC DNA]</scope>
    <source>
        <strain evidence="3 4">Nap-Phe MGV</strain>
    </source>
</reference>
<dbReference type="InterPro" id="IPR011053">
    <property type="entry name" value="Single_hybrid_motif"/>
</dbReference>
<gene>
    <name evidence="3" type="ORF">C5Y93_24660</name>
</gene>
<accession>A0A2S8GEQ5</accession>
<dbReference type="Gene3D" id="2.40.50.100">
    <property type="match status" value="1"/>
</dbReference>
<sequence length="152" mass="17275">MSDDSLVFMMGKFEAKFPTDRQYAKNHTWASRSEQGYRFGFTAYAVRLLQDVYFLEWNVDAPCLVRQSQEIGFIESSKAESDLYAPLAGQLTAFNPALLNDPSQINLDMYGAGWLYEIDGPGDELMSPDEYLTHLAAVWEVTQRTIKGQLNE</sequence>
<dbReference type="InterPro" id="IPR033753">
    <property type="entry name" value="GCV_H/Fam206"/>
</dbReference>
<dbReference type="OrthoDB" id="9796712at2"/>
<dbReference type="GO" id="GO:0009249">
    <property type="term" value="P:protein lipoylation"/>
    <property type="evidence" value="ECO:0007669"/>
    <property type="project" value="TreeGrafter"/>
</dbReference>
<feature type="domain" description="Lipoyl-binding" evidence="2">
    <location>
        <begin position="36"/>
        <end position="119"/>
    </location>
</feature>
<keyword evidence="1" id="KW-0450">Lipoyl</keyword>
<dbReference type="InterPro" id="IPR002930">
    <property type="entry name" value="GCV_H"/>
</dbReference>
<dbReference type="Pfam" id="PF01597">
    <property type="entry name" value="GCV_H"/>
    <property type="match status" value="1"/>
</dbReference>
<dbReference type="InterPro" id="IPR000089">
    <property type="entry name" value="Biotin_lipoyl"/>
</dbReference>
<dbReference type="PANTHER" id="PTHR11715:SF3">
    <property type="entry name" value="GLYCINE CLEAVAGE SYSTEM H PROTEIN-RELATED"/>
    <property type="match status" value="1"/>
</dbReference>
<dbReference type="GO" id="GO:0005829">
    <property type="term" value="C:cytosol"/>
    <property type="evidence" value="ECO:0007669"/>
    <property type="project" value="TreeGrafter"/>
</dbReference>
<organism evidence="3 4">
    <name type="scientific">Blastopirellula marina</name>
    <dbReference type="NCBI Taxonomy" id="124"/>
    <lineage>
        <taxon>Bacteria</taxon>
        <taxon>Pseudomonadati</taxon>
        <taxon>Planctomycetota</taxon>
        <taxon>Planctomycetia</taxon>
        <taxon>Pirellulales</taxon>
        <taxon>Pirellulaceae</taxon>
        <taxon>Blastopirellula</taxon>
    </lineage>
</organism>
<dbReference type="GO" id="GO:0019464">
    <property type="term" value="P:glycine decarboxylation via glycine cleavage system"/>
    <property type="evidence" value="ECO:0007669"/>
    <property type="project" value="InterPro"/>
</dbReference>
<dbReference type="SUPFAM" id="SSF51230">
    <property type="entry name" value="Single hybrid motif"/>
    <property type="match status" value="1"/>
</dbReference>
<name>A0A2S8GEQ5_9BACT</name>
<evidence type="ECO:0000313" key="3">
    <source>
        <dbReference type="EMBL" id="PQO42919.1"/>
    </source>
</evidence>
<dbReference type="RefSeq" id="WP_105338131.1">
    <property type="nucleotide sequence ID" value="NZ_PUHZ01000024.1"/>
</dbReference>